<feature type="domain" description="AAA+ ATPase" evidence="2">
    <location>
        <begin position="193"/>
        <end position="332"/>
    </location>
</feature>
<dbReference type="SMART" id="SM00382">
    <property type="entry name" value="AAA"/>
    <property type="match status" value="1"/>
</dbReference>
<dbReference type="InterPro" id="IPR003960">
    <property type="entry name" value="ATPase_AAA_CS"/>
</dbReference>
<protein>
    <submittedName>
        <fullName evidence="3">AAA family ATPase</fullName>
    </submittedName>
</protein>
<evidence type="ECO:0000256" key="1">
    <source>
        <dbReference type="RuleBase" id="RU003651"/>
    </source>
</evidence>
<dbReference type="GO" id="GO:0005524">
    <property type="term" value="F:ATP binding"/>
    <property type="evidence" value="ECO:0007669"/>
    <property type="project" value="UniProtKB-KW"/>
</dbReference>
<dbReference type="InterPro" id="IPR027417">
    <property type="entry name" value="P-loop_NTPase"/>
</dbReference>
<evidence type="ECO:0000313" key="4">
    <source>
        <dbReference type="Proteomes" id="UP000532162"/>
    </source>
</evidence>
<accession>A0A7Z0U9L4</accession>
<dbReference type="GO" id="GO:0005886">
    <property type="term" value="C:plasma membrane"/>
    <property type="evidence" value="ECO:0007669"/>
    <property type="project" value="TreeGrafter"/>
</dbReference>
<dbReference type="PANTHER" id="PTHR23076:SF97">
    <property type="entry name" value="ATP-DEPENDENT ZINC METALLOPROTEASE YME1L1"/>
    <property type="match status" value="1"/>
</dbReference>
<dbReference type="GO" id="GO:0006508">
    <property type="term" value="P:proteolysis"/>
    <property type="evidence" value="ECO:0007669"/>
    <property type="project" value="InterPro"/>
</dbReference>
<gene>
    <name evidence="3" type="ORF">HX900_18305</name>
</gene>
<dbReference type="Pfam" id="PF00004">
    <property type="entry name" value="AAA"/>
    <property type="match status" value="1"/>
</dbReference>
<sequence>MIVIVDTEEIGDSHRKAAELALTGRVEPWPHLRRRQSKAYVHVLDAPSKKKPKPATAILEEHGRHELILVLTRNRSEVPEELTILADDIVDLEPPTASHINAARCLLGCSRIDELTATAIASLDFSVMVLLACKRQVSLEVVRRLVAVSRAPIADAVPRLEELPGYGSARNWALAFIEDVRRFNRGQMDWTHMDRGVLLYGPPGTGKTLFAQALAKSAGLPLITASVSQWQSYGHLGDLLGAMRRTFETAQVQQPAIVFLDELDAIGDRTQFADHHANYSRQVVNYLLESIDGAGGRHQIVVIGATNFREAIDAALLRSGRLERHIPVSLPDEKERFDILQFHLKLTDDIEELRAIATDLDGWNGADLEMIAREARRIGRRQSRPVEVADVANSLPPVQELSEESLRRIAIHEAGHAVVAHVLSPGAKISVAIRRRVRWLGSQVRQRGGAVRYELPEYERPLDTRDDLESLICLILAGAAAEESLLGCRSSGFSGSKGSDLDEATILATQMVASYGMGRSLPFLIEAHQVTTESARRLPNSLREDVSRILDQQYSRATAILIEHSALLNRIATGLLERETLTVEEVEDLIADSVAETR</sequence>
<dbReference type="Pfam" id="PF01434">
    <property type="entry name" value="Peptidase_M41"/>
    <property type="match status" value="1"/>
</dbReference>
<keyword evidence="1" id="KW-0067">ATP-binding</keyword>
<dbReference type="AlphaFoldDB" id="A0A7Z0U9L4"/>
<reference evidence="3 4" key="1">
    <citation type="submission" date="2020-07" db="EMBL/GenBank/DDBJ databases">
        <authorList>
            <person name="Sun Q."/>
        </authorList>
    </citation>
    <scope>NUCLEOTIDE SEQUENCE [LARGE SCALE GENOMIC DNA]</scope>
    <source>
        <strain evidence="3 4">WYCCWR 11290</strain>
    </source>
</reference>
<evidence type="ECO:0000313" key="3">
    <source>
        <dbReference type="EMBL" id="NZD63059.1"/>
    </source>
</evidence>
<dbReference type="SUPFAM" id="SSF140990">
    <property type="entry name" value="FtsH protease domain-like"/>
    <property type="match status" value="1"/>
</dbReference>
<dbReference type="InterPro" id="IPR003593">
    <property type="entry name" value="AAA+_ATPase"/>
</dbReference>
<organism evidence="3 4">
    <name type="scientific">Rhizobium changzhiense</name>
    <dbReference type="NCBI Taxonomy" id="2692317"/>
    <lineage>
        <taxon>Bacteria</taxon>
        <taxon>Pseudomonadati</taxon>
        <taxon>Pseudomonadota</taxon>
        <taxon>Alphaproteobacteria</taxon>
        <taxon>Hyphomicrobiales</taxon>
        <taxon>Rhizobiaceae</taxon>
        <taxon>Rhizobium/Agrobacterium group</taxon>
        <taxon>Rhizobium</taxon>
    </lineage>
</organism>
<dbReference type="PROSITE" id="PS00674">
    <property type="entry name" value="AAA"/>
    <property type="match status" value="1"/>
</dbReference>
<dbReference type="GO" id="GO:0004176">
    <property type="term" value="F:ATP-dependent peptidase activity"/>
    <property type="evidence" value="ECO:0007669"/>
    <property type="project" value="InterPro"/>
</dbReference>
<dbReference type="PANTHER" id="PTHR23076">
    <property type="entry name" value="METALLOPROTEASE M41 FTSH"/>
    <property type="match status" value="1"/>
</dbReference>
<dbReference type="GO" id="GO:0016887">
    <property type="term" value="F:ATP hydrolysis activity"/>
    <property type="evidence" value="ECO:0007669"/>
    <property type="project" value="InterPro"/>
</dbReference>
<dbReference type="InterPro" id="IPR003959">
    <property type="entry name" value="ATPase_AAA_core"/>
</dbReference>
<dbReference type="InterPro" id="IPR000642">
    <property type="entry name" value="Peptidase_M41"/>
</dbReference>
<comment type="caution">
    <text evidence="3">The sequence shown here is derived from an EMBL/GenBank/DDBJ whole genome shotgun (WGS) entry which is preliminary data.</text>
</comment>
<dbReference type="Gene3D" id="1.10.8.60">
    <property type="match status" value="1"/>
</dbReference>
<name>A0A7Z0U9L4_9HYPH</name>
<dbReference type="GO" id="GO:0004222">
    <property type="term" value="F:metalloendopeptidase activity"/>
    <property type="evidence" value="ECO:0007669"/>
    <property type="project" value="InterPro"/>
</dbReference>
<dbReference type="Proteomes" id="UP000532162">
    <property type="component" value="Unassembled WGS sequence"/>
</dbReference>
<dbReference type="SUPFAM" id="SSF52540">
    <property type="entry name" value="P-loop containing nucleoside triphosphate hydrolases"/>
    <property type="match status" value="1"/>
</dbReference>
<evidence type="ECO:0000259" key="2">
    <source>
        <dbReference type="SMART" id="SM00382"/>
    </source>
</evidence>
<comment type="similarity">
    <text evidence="1">Belongs to the AAA ATPase family.</text>
</comment>
<dbReference type="GO" id="GO:0030163">
    <property type="term" value="P:protein catabolic process"/>
    <property type="evidence" value="ECO:0007669"/>
    <property type="project" value="TreeGrafter"/>
</dbReference>
<keyword evidence="1" id="KW-0547">Nucleotide-binding</keyword>
<dbReference type="InterPro" id="IPR037219">
    <property type="entry name" value="Peptidase_M41-like"/>
</dbReference>
<dbReference type="Gene3D" id="3.40.50.300">
    <property type="entry name" value="P-loop containing nucleotide triphosphate hydrolases"/>
    <property type="match status" value="1"/>
</dbReference>
<dbReference type="Gene3D" id="1.20.58.760">
    <property type="entry name" value="Peptidase M41"/>
    <property type="match status" value="1"/>
</dbReference>
<proteinExistence type="inferred from homology"/>
<dbReference type="CDD" id="cd19481">
    <property type="entry name" value="RecA-like_protease"/>
    <property type="match status" value="1"/>
</dbReference>
<dbReference type="EMBL" id="JACCPJ010000002">
    <property type="protein sequence ID" value="NZD63059.1"/>
    <property type="molecule type" value="Genomic_DNA"/>
</dbReference>